<evidence type="ECO:0000313" key="2">
    <source>
        <dbReference type="Proteomes" id="UP000095003"/>
    </source>
</evidence>
<dbReference type="EMBL" id="MCGI01000006">
    <property type="protein sequence ID" value="ODM07949.1"/>
    <property type="molecule type" value="Genomic_DNA"/>
</dbReference>
<gene>
    <name evidence="1" type="ORF">BEH84_05272</name>
</gene>
<organism evidence="1 2">
    <name type="scientific">Eisenbergiella tayi</name>
    <dbReference type="NCBI Taxonomy" id="1432052"/>
    <lineage>
        <taxon>Bacteria</taxon>
        <taxon>Bacillati</taxon>
        <taxon>Bacillota</taxon>
        <taxon>Clostridia</taxon>
        <taxon>Lachnospirales</taxon>
        <taxon>Lachnospiraceae</taxon>
        <taxon>Eisenbergiella</taxon>
    </lineage>
</organism>
<proteinExistence type="predicted"/>
<name>A0A1E3AH83_9FIRM</name>
<protein>
    <submittedName>
        <fullName evidence="1">Uncharacterized protein</fullName>
    </submittedName>
</protein>
<dbReference type="RefSeq" id="WP_009250943.1">
    <property type="nucleotide sequence ID" value="NZ_CABMHK010000150.1"/>
</dbReference>
<dbReference type="Proteomes" id="UP000095003">
    <property type="component" value="Unassembled WGS sequence"/>
</dbReference>
<reference evidence="1 2" key="1">
    <citation type="submission" date="2016-07" db="EMBL/GenBank/DDBJ databases">
        <title>Characterization of isolates of Eisenbergiella tayi derived from blood cultures, using whole genome sequencing.</title>
        <authorList>
            <person name="Burdz T."/>
            <person name="Wiebe D."/>
            <person name="Huynh C."/>
            <person name="Bernard K."/>
        </authorList>
    </citation>
    <scope>NUCLEOTIDE SEQUENCE [LARGE SCALE GENOMIC DNA]</scope>
    <source>
        <strain evidence="1 2">NML 120489</strain>
    </source>
</reference>
<comment type="caution">
    <text evidence="1">The sequence shown here is derived from an EMBL/GenBank/DDBJ whole genome shotgun (WGS) entry which is preliminary data.</text>
</comment>
<accession>A0A1E3AH83</accession>
<evidence type="ECO:0000313" key="1">
    <source>
        <dbReference type="EMBL" id="ODM07949.1"/>
    </source>
</evidence>
<sequence length="191" mass="21104">MKDELSVKVQGTNDLTFNVQADLDFTLIGTKLKMAFSKIGGENAFVILPGELQTTEGMTIGEMVDAINQFGKDYDPSMTSDLTKDKVEGAVTDVSTAAAKKSGNDADIQAIADSLDFNKIKIRLKQAFLLLMTGHQLEYALEIDVMLDGVFPKQTFIDVERLSLMVWNTKRSKILSTMNIVDVDKLLEDTE</sequence>
<dbReference type="AlphaFoldDB" id="A0A1E3AH83"/>
<dbReference type="GeneID" id="93301163"/>